<dbReference type="FunCoup" id="A0A1J7K0E9">
    <property type="interactions" value="74"/>
</dbReference>
<comment type="subcellular location">
    <subcellularLocation>
        <location evidence="1">Membrane</location>
        <topology evidence="1">Single-pass membrane protein</topology>
    </subcellularLocation>
</comment>
<evidence type="ECO:0000256" key="3">
    <source>
        <dbReference type="ARBA" id="ARBA00022989"/>
    </source>
</evidence>
<sequence>MAQLLNNLFGGSKTTAKAIPTGDSDFADFADAPAPAPPVSPVDTTGTSPNLAARAPAVTGVPYTKWYNVHERHSLSEFRAEGIILSVLAVVLLLHLFGARLNRSKARKWARAHAGPLADQFALVGFEPVSPHAADKTGDELVQALAAANAARGDDILREKSLFEFATYATGRQNVAFVDVKLTLKKRFNPIVTFMEATVGFFWDTFAAPEDTCEAFVYPFDGKEALTVPGLPGAAELKAQGSKSAYDGFVWAIVNKERMKQYRDERYDLSITLTKDNPKLPAWLTVMTESAEITEAMLTPELIKAAEQAGELLDYLIITDQPVERPKTLDETAPRKRIFLKYRLPSSNDYASLVPLFSYFLSLPDLLVRQAHFRPNVTRALREVRDRLVNRIRKEAEDEKAEERALEREKAKKAERDAKLAGLDARQQKKYLEKEREKEMRKQSKRSTTRA</sequence>
<reference evidence="6 7" key="1">
    <citation type="submission" date="2016-10" db="EMBL/GenBank/DDBJ databases">
        <title>Draft genome sequence of Coniochaeta ligniaria NRRL30616, a lignocellulolytic fungus for bioabatement of inhibitors in plant biomass hydrolysates.</title>
        <authorList>
            <consortium name="DOE Joint Genome Institute"/>
            <person name="Jimenez D.J."/>
            <person name="Hector R.E."/>
            <person name="Riley R."/>
            <person name="Sun H."/>
            <person name="Grigoriev I.V."/>
            <person name="Van Elsas J.D."/>
            <person name="Nichols N.N."/>
        </authorList>
    </citation>
    <scope>NUCLEOTIDE SEQUENCE [LARGE SCALE GENOMIC DNA]</scope>
    <source>
        <strain evidence="6 7">NRRL 30616</strain>
    </source>
</reference>
<name>A0A1J7K0E9_9PEZI</name>
<dbReference type="EMBL" id="KV875094">
    <property type="protein sequence ID" value="OIW33594.1"/>
    <property type="molecule type" value="Genomic_DNA"/>
</dbReference>
<dbReference type="Proteomes" id="UP000182658">
    <property type="component" value="Unassembled WGS sequence"/>
</dbReference>
<keyword evidence="7" id="KW-1185">Reference proteome</keyword>
<feature type="compositionally biased region" description="Basic and acidic residues" evidence="5">
    <location>
        <begin position="426"/>
        <end position="442"/>
    </location>
</feature>
<evidence type="ECO:0000313" key="7">
    <source>
        <dbReference type="Proteomes" id="UP000182658"/>
    </source>
</evidence>
<keyword evidence="4" id="KW-0472">Membrane</keyword>
<keyword evidence="3" id="KW-1133">Transmembrane helix</keyword>
<dbReference type="GO" id="GO:0016020">
    <property type="term" value="C:membrane"/>
    <property type="evidence" value="ECO:0007669"/>
    <property type="project" value="UniProtKB-SubCell"/>
</dbReference>
<proteinExistence type="predicted"/>
<accession>A0A1J7K0E9</accession>
<feature type="compositionally biased region" description="Basic and acidic residues" evidence="5">
    <location>
        <begin position="397"/>
        <end position="419"/>
    </location>
</feature>
<dbReference type="GO" id="GO:0005783">
    <property type="term" value="C:endoplasmic reticulum"/>
    <property type="evidence" value="ECO:0007669"/>
    <property type="project" value="InterPro"/>
</dbReference>
<dbReference type="InParanoid" id="A0A1J7K0E9"/>
<dbReference type="PANTHER" id="PTHR12883:SF0">
    <property type="entry name" value="PAT COMPLEX SUBUNIT CCDC47"/>
    <property type="match status" value="1"/>
</dbReference>
<dbReference type="OrthoDB" id="10039147at2759"/>
<dbReference type="GO" id="GO:0005509">
    <property type="term" value="F:calcium ion binding"/>
    <property type="evidence" value="ECO:0007669"/>
    <property type="project" value="InterPro"/>
</dbReference>
<evidence type="ECO:0000256" key="5">
    <source>
        <dbReference type="SAM" id="MobiDB-lite"/>
    </source>
</evidence>
<keyword evidence="2" id="KW-0812">Transmembrane</keyword>
<dbReference type="InterPro" id="IPR012879">
    <property type="entry name" value="CCDC47"/>
</dbReference>
<evidence type="ECO:0000256" key="2">
    <source>
        <dbReference type="ARBA" id="ARBA00022692"/>
    </source>
</evidence>
<evidence type="ECO:0000256" key="1">
    <source>
        <dbReference type="ARBA" id="ARBA00004167"/>
    </source>
</evidence>
<protein>
    <submittedName>
        <fullName evidence="6">DUF1682-domain-containing protein</fullName>
    </submittedName>
</protein>
<dbReference type="Pfam" id="PF07946">
    <property type="entry name" value="CCDC47"/>
    <property type="match status" value="1"/>
</dbReference>
<feature type="region of interest" description="Disordered" evidence="5">
    <location>
        <begin position="397"/>
        <end position="451"/>
    </location>
</feature>
<dbReference type="STRING" id="1408157.A0A1J7K0E9"/>
<organism evidence="6 7">
    <name type="scientific">Coniochaeta ligniaria NRRL 30616</name>
    <dbReference type="NCBI Taxonomy" id="1408157"/>
    <lineage>
        <taxon>Eukaryota</taxon>
        <taxon>Fungi</taxon>
        <taxon>Dikarya</taxon>
        <taxon>Ascomycota</taxon>
        <taxon>Pezizomycotina</taxon>
        <taxon>Sordariomycetes</taxon>
        <taxon>Sordariomycetidae</taxon>
        <taxon>Coniochaetales</taxon>
        <taxon>Coniochaetaceae</taxon>
        <taxon>Coniochaeta</taxon>
    </lineage>
</organism>
<dbReference type="PANTHER" id="PTHR12883">
    <property type="entry name" value="ADIPOCYTE-SPECIFIC PROTEIN 4-RELATED"/>
    <property type="match status" value="1"/>
</dbReference>
<dbReference type="GO" id="GO:0032469">
    <property type="term" value="P:endoplasmic reticulum calcium ion homeostasis"/>
    <property type="evidence" value="ECO:0007669"/>
    <property type="project" value="InterPro"/>
</dbReference>
<gene>
    <name evidence="6" type="ORF">CONLIGDRAFT_628505</name>
</gene>
<evidence type="ECO:0000256" key="4">
    <source>
        <dbReference type="ARBA" id="ARBA00023136"/>
    </source>
</evidence>
<evidence type="ECO:0000313" key="6">
    <source>
        <dbReference type="EMBL" id="OIW33594.1"/>
    </source>
</evidence>
<dbReference type="AlphaFoldDB" id="A0A1J7K0E9"/>